<keyword evidence="2" id="KW-0732">Signal</keyword>
<feature type="chain" id="PRO_5042294215" evidence="2">
    <location>
        <begin position="19"/>
        <end position="269"/>
    </location>
</feature>
<keyword evidence="1" id="KW-0472">Membrane</keyword>
<feature type="transmembrane region" description="Helical" evidence="1">
    <location>
        <begin position="186"/>
        <end position="204"/>
    </location>
</feature>
<accession>A0AAD7KCZ0</accession>
<feature type="transmembrane region" description="Helical" evidence="1">
    <location>
        <begin position="240"/>
        <end position="260"/>
    </location>
</feature>
<proteinExistence type="predicted"/>
<comment type="caution">
    <text evidence="3">The sequence shown here is derived from an EMBL/GenBank/DDBJ whole genome shotgun (WGS) entry which is preliminary data.</text>
</comment>
<keyword evidence="1" id="KW-1133">Transmembrane helix</keyword>
<organism evidence="3 4">
    <name type="scientific">Mycena maculata</name>
    <dbReference type="NCBI Taxonomy" id="230809"/>
    <lineage>
        <taxon>Eukaryota</taxon>
        <taxon>Fungi</taxon>
        <taxon>Dikarya</taxon>
        <taxon>Basidiomycota</taxon>
        <taxon>Agaricomycotina</taxon>
        <taxon>Agaricomycetes</taxon>
        <taxon>Agaricomycetidae</taxon>
        <taxon>Agaricales</taxon>
        <taxon>Marasmiineae</taxon>
        <taxon>Mycenaceae</taxon>
        <taxon>Mycena</taxon>
    </lineage>
</organism>
<keyword evidence="4" id="KW-1185">Reference proteome</keyword>
<sequence length="269" mass="29856">MYIWLHFTLVQIVSVSVAKNRHLKGWKWFHAGSVDIKAQGFKCAGMAIANFHAGSMDIVIVHRVNGDKRVLACNVMVTDTSKYPKHHTILTWSKDVDILPLRLAYVELDTGKAMPIGEALKGCSLILSAFPVKEVEWERESVASAVDPVYWSFDLGHRILCPVLHRMPTGSICVTGCGGERTCGRALVMGAYVVLGLLAFVSFSRGLGLSQFGFRGFLPQEVGHLYPSSPVPRSRVAPLLWGQVLYINLSTTGLHFAITYKTMYTFQKR</sequence>
<dbReference type="Proteomes" id="UP001215280">
    <property type="component" value="Unassembled WGS sequence"/>
</dbReference>
<feature type="signal peptide" evidence="2">
    <location>
        <begin position="1"/>
        <end position="18"/>
    </location>
</feature>
<keyword evidence="1" id="KW-0812">Transmembrane</keyword>
<protein>
    <submittedName>
        <fullName evidence="3">Uncharacterized protein</fullName>
    </submittedName>
</protein>
<evidence type="ECO:0000256" key="1">
    <source>
        <dbReference type="SAM" id="Phobius"/>
    </source>
</evidence>
<gene>
    <name evidence="3" type="ORF">DFH07DRAFT_764393</name>
</gene>
<evidence type="ECO:0000313" key="4">
    <source>
        <dbReference type="Proteomes" id="UP001215280"/>
    </source>
</evidence>
<dbReference type="EMBL" id="JARJLG010000003">
    <property type="protein sequence ID" value="KAJ7782226.1"/>
    <property type="molecule type" value="Genomic_DNA"/>
</dbReference>
<dbReference type="AlphaFoldDB" id="A0AAD7KCZ0"/>
<evidence type="ECO:0000313" key="3">
    <source>
        <dbReference type="EMBL" id="KAJ7782226.1"/>
    </source>
</evidence>
<evidence type="ECO:0000256" key="2">
    <source>
        <dbReference type="SAM" id="SignalP"/>
    </source>
</evidence>
<name>A0AAD7KCZ0_9AGAR</name>
<reference evidence="3" key="1">
    <citation type="submission" date="2023-03" db="EMBL/GenBank/DDBJ databases">
        <title>Massive genome expansion in bonnet fungi (Mycena s.s.) driven by repeated elements and novel gene families across ecological guilds.</title>
        <authorList>
            <consortium name="Lawrence Berkeley National Laboratory"/>
            <person name="Harder C.B."/>
            <person name="Miyauchi S."/>
            <person name="Viragh M."/>
            <person name="Kuo A."/>
            <person name="Thoen E."/>
            <person name="Andreopoulos B."/>
            <person name="Lu D."/>
            <person name="Skrede I."/>
            <person name="Drula E."/>
            <person name="Henrissat B."/>
            <person name="Morin E."/>
            <person name="Kohler A."/>
            <person name="Barry K."/>
            <person name="LaButti K."/>
            <person name="Morin E."/>
            <person name="Salamov A."/>
            <person name="Lipzen A."/>
            <person name="Mereny Z."/>
            <person name="Hegedus B."/>
            <person name="Baldrian P."/>
            <person name="Stursova M."/>
            <person name="Weitz H."/>
            <person name="Taylor A."/>
            <person name="Grigoriev I.V."/>
            <person name="Nagy L.G."/>
            <person name="Martin F."/>
            <person name="Kauserud H."/>
        </authorList>
    </citation>
    <scope>NUCLEOTIDE SEQUENCE</scope>
    <source>
        <strain evidence="3">CBHHK188m</strain>
    </source>
</reference>